<dbReference type="RefSeq" id="XP_009166182.1">
    <property type="nucleotide sequence ID" value="XM_009167918.1"/>
</dbReference>
<evidence type="ECO:0000313" key="2">
    <source>
        <dbReference type="Proteomes" id="UP000054324"/>
    </source>
</evidence>
<evidence type="ECO:0000313" key="1">
    <source>
        <dbReference type="EMBL" id="KER30064.1"/>
    </source>
</evidence>
<dbReference type="Proteomes" id="UP000054324">
    <property type="component" value="Unassembled WGS sequence"/>
</dbReference>
<organism evidence="1 2">
    <name type="scientific">Opisthorchis viverrini</name>
    <name type="common">Southeast Asian liver fluke</name>
    <dbReference type="NCBI Taxonomy" id="6198"/>
    <lineage>
        <taxon>Eukaryota</taxon>
        <taxon>Metazoa</taxon>
        <taxon>Spiralia</taxon>
        <taxon>Lophotrochozoa</taxon>
        <taxon>Platyhelminthes</taxon>
        <taxon>Trematoda</taxon>
        <taxon>Digenea</taxon>
        <taxon>Opisthorchiida</taxon>
        <taxon>Opisthorchiata</taxon>
        <taxon>Opisthorchiidae</taxon>
        <taxon>Opisthorchis</taxon>
    </lineage>
</organism>
<name>A0A075AHK9_OPIVI</name>
<dbReference type="EMBL" id="KL596667">
    <property type="protein sequence ID" value="KER30064.1"/>
    <property type="molecule type" value="Genomic_DNA"/>
</dbReference>
<dbReference type="CTD" id="20317621"/>
<keyword evidence="2" id="KW-1185">Reference proteome</keyword>
<accession>A0A075AHK9</accession>
<gene>
    <name evidence="1" type="ORF">T265_03434</name>
</gene>
<dbReference type="GeneID" id="20317621"/>
<proteinExistence type="predicted"/>
<dbReference type="KEGG" id="ovi:T265_03434"/>
<sequence>MCRNSSIRQKLIKQAANKPGFGTIMSAALQFMVAAVEIEILKFDDFTALDFPNEYSLHFAPASVRSGTKEDNSTPTNDHPNACFNIPCLPKSR</sequence>
<reference evidence="1 2" key="1">
    <citation type="submission" date="2013-11" db="EMBL/GenBank/DDBJ databases">
        <title>Opisthorchis viverrini - life in the bile duct.</title>
        <authorList>
            <person name="Young N.D."/>
            <person name="Nagarajan N."/>
            <person name="Lin S.J."/>
            <person name="Korhonen P.K."/>
            <person name="Jex A.R."/>
            <person name="Hall R.S."/>
            <person name="Safavi-Hemami H."/>
            <person name="Kaewkong W."/>
            <person name="Bertrand D."/>
            <person name="Gao S."/>
            <person name="Seet Q."/>
            <person name="Wongkham S."/>
            <person name="Teh B.T."/>
            <person name="Wongkham C."/>
            <person name="Intapan P.M."/>
            <person name="Maleewong W."/>
            <person name="Yang X."/>
            <person name="Hu M."/>
            <person name="Wang Z."/>
            <person name="Hofmann A."/>
            <person name="Sternberg P.W."/>
            <person name="Tan P."/>
            <person name="Wang J."/>
            <person name="Gasser R.B."/>
        </authorList>
    </citation>
    <scope>NUCLEOTIDE SEQUENCE [LARGE SCALE GENOMIC DNA]</scope>
</reference>
<protein>
    <submittedName>
        <fullName evidence="1">Uncharacterized protein</fullName>
    </submittedName>
</protein>
<dbReference type="AlphaFoldDB" id="A0A075AHK9"/>